<comment type="caution">
    <text evidence="1">The sequence shown here is derived from an EMBL/GenBank/DDBJ whole genome shotgun (WGS) entry which is preliminary data.</text>
</comment>
<keyword evidence="2" id="KW-1185">Reference proteome</keyword>
<proteinExistence type="predicted"/>
<gene>
    <name evidence="1" type="ORF">HNP84_006725</name>
</gene>
<sequence length="47" mass="5129">MDDGRKAAVARLYAETHLADQGPLRGLDRPAEELDLYDDLAEGSVTL</sequence>
<dbReference type="EMBL" id="JACHGN010000016">
    <property type="protein sequence ID" value="MBB5136973.1"/>
    <property type="molecule type" value="Genomic_DNA"/>
</dbReference>
<accession>A0A840PGA2</accession>
<dbReference type="AlphaFoldDB" id="A0A840PGA2"/>
<evidence type="ECO:0000313" key="1">
    <source>
        <dbReference type="EMBL" id="MBB5136973.1"/>
    </source>
</evidence>
<reference evidence="1 2" key="1">
    <citation type="submission" date="2020-08" db="EMBL/GenBank/DDBJ databases">
        <title>Genomic Encyclopedia of Type Strains, Phase IV (KMG-IV): sequencing the most valuable type-strain genomes for metagenomic binning, comparative biology and taxonomic classification.</title>
        <authorList>
            <person name="Goeker M."/>
        </authorList>
    </citation>
    <scope>NUCLEOTIDE SEQUENCE [LARGE SCALE GENOMIC DNA]</scope>
    <source>
        <strain evidence="1 2">DSM 45615</strain>
    </source>
</reference>
<dbReference type="RefSeq" id="WP_246519023.1">
    <property type="nucleotide sequence ID" value="NZ_BAABIX010000021.1"/>
</dbReference>
<name>A0A840PGA2_9ACTN</name>
<protein>
    <submittedName>
        <fullName evidence="1">Uncharacterized protein</fullName>
    </submittedName>
</protein>
<organism evidence="1 2">
    <name type="scientific">Thermocatellispora tengchongensis</name>
    <dbReference type="NCBI Taxonomy" id="1073253"/>
    <lineage>
        <taxon>Bacteria</taxon>
        <taxon>Bacillati</taxon>
        <taxon>Actinomycetota</taxon>
        <taxon>Actinomycetes</taxon>
        <taxon>Streptosporangiales</taxon>
        <taxon>Streptosporangiaceae</taxon>
        <taxon>Thermocatellispora</taxon>
    </lineage>
</organism>
<evidence type="ECO:0000313" key="2">
    <source>
        <dbReference type="Proteomes" id="UP000578449"/>
    </source>
</evidence>
<dbReference type="Proteomes" id="UP000578449">
    <property type="component" value="Unassembled WGS sequence"/>
</dbReference>